<dbReference type="Proteomes" id="UP001528850">
    <property type="component" value="Unassembled WGS sequence"/>
</dbReference>
<evidence type="ECO:0000313" key="2">
    <source>
        <dbReference type="EMBL" id="MDF4026855.1"/>
    </source>
</evidence>
<proteinExistence type="predicted"/>
<feature type="region of interest" description="Disordered" evidence="1">
    <location>
        <begin position="131"/>
        <end position="157"/>
    </location>
</feature>
<gene>
    <name evidence="2" type="ORF">P3W24_17915</name>
</gene>
<comment type="caution">
    <text evidence="2">The sequence shown here is derived from an EMBL/GenBank/DDBJ whole genome shotgun (WGS) entry which is preliminary data.</text>
</comment>
<evidence type="ECO:0000313" key="3">
    <source>
        <dbReference type="Proteomes" id="UP001528850"/>
    </source>
</evidence>
<organism evidence="2 3">
    <name type="scientific">Luteibacter sahnii</name>
    <dbReference type="NCBI Taxonomy" id="3021977"/>
    <lineage>
        <taxon>Bacteria</taxon>
        <taxon>Pseudomonadati</taxon>
        <taxon>Pseudomonadota</taxon>
        <taxon>Gammaproteobacteria</taxon>
        <taxon>Lysobacterales</taxon>
        <taxon>Rhodanobacteraceae</taxon>
        <taxon>Luteibacter</taxon>
    </lineage>
</organism>
<accession>A0ABT6BFB7</accession>
<protein>
    <submittedName>
        <fullName evidence="2">Uncharacterized protein</fullName>
    </submittedName>
</protein>
<evidence type="ECO:0000256" key="1">
    <source>
        <dbReference type="SAM" id="MobiDB-lite"/>
    </source>
</evidence>
<name>A0ABT6BFB7_9GAMM</name>
<reference evidence="2 3" key="1">
    <citation type="journal article" date="2024" name="Curr. Microbiol.">
        <title>Luteibacter sahnii sp. nov., A Novel Yellow-Colored Xanthomonadin Pigment Producing Probiotic Bacterium from Healthy Rice Seed Microbiome.</title>
        <authorList>
            <person name="Jaiswal G."/>
            <person name="Rana R."/>
            <person name="Nayak P.K."/>
            <person name="Chouhan R."/>
            <person name="Gandhi S.G."/>
            <person name="Patel H.K."/>
            <person name="Patil P.B."/>
        </authorList>
    </citation>
    <scope>NUCLEOTIDE SEQUENCE [LARGE SCALE GENOMIC DNA]</scope>
    <source>
        <strain evidence="2 3">PPL201</strain>
    </source>
</reference>
<keyword evidence="3" id="KW-1185">Reference proteome</keyword>
<sequence>MQALPAADWQDAMSRPLSPVARLSMDRRIDLERILTEKTRLIVEKQDRIDGQGAIGIPSVHFSDDGTILFVDLTKGYVPDMNGAELEDNLMSIHSELTYDLESIAPVYHVEFLFGGKDIYYYFPEDWRPNPAERSSKAETSSTRAPVAATVRPAFST</sequence>
<dbReference type="EMBL" id="JARJJS010000008">
    <property type="protein sequence ID" value="MDF4026855.1"/>
    <property type="molecule type" value="Genomic_DNA"/>
</dbReference>